<name>A0A139WE69_TRICA</name>
<organism evidence="1 2">
    <name type="scientific">Tribolium castaneum</name>
    <name type="common">Red flour beetle</name>
    <dbReference type="NCBI Taxonomy" id="7070"/>
    <lineage>
        <taxon>Eukaryota</taxon>
        <taxon>Metazoa</taxon>
        <taxon>Ecdysozoa</taxon>
        <taxon>Arthropoda</taxon>
        <taxon>Hexapoda</taxon>
        <taxon>Insecta</taxon>
        <taxon>Pterygota</taxon>
        <taxon>Neoptera</taxon>
        <taxon>Endopterygota</taxon>
        <taxon>Coleoptera</taxon>
        <taxon>Polyphaga</taxon>
        <taxon>Cucujiformia</taxon>
        <taxon>Tenebrionidae</taxon>
        <taxon>Tenebrionidae incertae sedis</taxon>
        <taxon>Tribolium</taxon>
    </lineage>
</organism>
<protein>
    <submittedName>
        <fullName evidence="1">Uncharacterized protein</fullName>
    </submittedName>
</protein>
<evidence type="ECO:0000313" key="2">
    <source>
        <dbReference type="Proteomes" id="UP000007266"/>
    </source>
</evidence>
<reference evidence="1 2" key="1">
    <citation type="journal article" date="2008" name="Nature">
        <title>The genome of the model beetle and pest Tribolium castaneum.</title>
        <authorList>
            <consortium name="Tribolium Genome Sequencing Consortium"/>
            <person name="Richards S."/>
            <person name="Gibbs R.A."/>
            <person name="Weinstock G.M."/>
            <person name="Brown S.J."/>
            <person name="Denell R."/>
            <person name="Beeman R.W."/>
            <person name="Gibbs R."/>
            <person name="Beeman R.W."/>
            <person name="Brown S.J."/>
            <person name="Bucher G."/>
            <person name="Friedrich M."/>
            <person name="Grimmelikhuijzen C.J."/>
            <person name="Klingler M."/>
            <person name="Lorenzen M."/>
            <person name="Richards S."/>
            <person name="Roth S."/>
            <person name="Schroder R."/>
            <person name="Tautz D."/>
            <person name="Zdobnov E.M."/>
            <person name="Muzny D."/>
            <person name="Gibbs R.A."/>
            <person name="Weinstock G.M."/>
            <person name="Attaway T."/>
            <person name="Bell S."/>
            <person name="Buhay C.J."/>
            <person name="Chandrabose M.N."/>
            <person name="Chavez D."/>
            <person name="Clerk-Blankenburg K.P."/>
            <person name="Cree A."/>
            <person name="Dao M."/>
            <person name="Davis C."/>
            <person name="Chacko J."/>
            <person name="Dinh H."/>
            <person name="Dugan-Rocha S."/>
            <person name="Fowler G."/>
            <person name="Garner T.T."/>
            <person name="Garnes J."/>
            <person name="Gnirke A."/>
            <person name="Hawes A."/>
            <person name="Hernandez J."/>
            <person name="Hines S."/>
            <person name="Holder M."/>
            <person name="Hume J."/>
            <person name="Jhangiani S.N."/>
            <person name="Joshi V."/>
            <person name="Khan Z.M."/>
            <person name="Jackson L."/>
            <person name="Kovar C."/>
            <person name="Kowis A."/>
            <person name="Lee S."/>
            <person name="Lewis L.R."/>
            <person name="Margolis J."/>
            <person name="Morgan M."/>
            <person name="Nazareth L.V."/>
            <person name="Nguyen N."/>
            <person name="Okwuonu G."/>
            <person name="Parker D."/>
            <person name="Richards S."/>
            <person name="Ruiz S.J."/>
            <person name="Santibanez J."/>
            <person name="Savard J."/>
            <person name="Scherer S.E."/>
            <person name="Schneider B."/>
            <person name="Sodergren E."/>
            <person name="Tautz D."/>
            <person name="Vattahil S."/>
            <person name="Villasana D."/>
            <person name="White C.S."/>
            <person name="Wright R."/>
            <person name="Park Y."/>
            <person name="Beeman R.W."/>
            <person name="Lord J."/>
            <person name="Oppert B."/>
            <person name="Lorenzen M."/>
            <person name="Brown S."/>
            <person name="Wang L."/>
            <person name="Savard J."/>
            <person name="Tautz D."/>
            <person name="Richards S."/>
            <person name="Weinstock G."/>
            <person name="Gibbs R.A."/>
            <person name="Liu Y."/>
            <person name="Worley K."/>
            <person name="Weinstock G."/>
            <person name="Elsik C.G."/>
            <person name="Reese J.T."/>
            <person name="Elhaik E."/>
            <person name="Landan G."/>
            <person name="Graur D."/>
            <person name="Arensburger P."/>
            <person name="Atkinson P."/>
            <person name="Beeman R.W."/>
            <person name="Beidler J."/>
            <person name="Brown S.J."/>
            <person name="Demuth J.P."/>
            <person name="Drury D.W."/>
            <person name="Du Y.Z."/>
            <person name="Fujiwara H."/>
            <person name="Lorenzen M."/>
            <person name="Maselli V."/>
            <person name="Osanai M."/>
            <person name="Park Y."/>
            <person name="Robertson H.M."/>
            <person name="Tu Z."/>
            <person name="Wang J.J."/>
            <person name="Wang S."/>
            <person name="Richards S."/>
            <person name="Song H."/>
            <person name="Zhang L."/>
            <person name="Sodergren E."/>
            <person name="Werner D."/>
            <person name="Stanke M."/>
            <person name="Morgenstern B."/>
            <person name="Solovyev V."/>
            <person name="Kosarev P."/>
            <person name="Brown G."/>
            <person name="Chen H.C."/>
            <person name="Ermolaeva O."/>
            <person name="Hlavina W."/>
            <person name="Kapustin Y."/>
            <person name="Kiryutin B."/>
            <person name="Kitts P."/>
            <person name="Maglott D."/>
            <person name="Pruitt K."/>
            <person name="Sapojnikov V."/>
            <person name="Souvorov A."/>
            <person name="Mackey A.J."/>
            <person name="Waterhouse R.M."/>
            <person name="Wyder S."/>
            <person name="Zdobnov E.M."/>
            <person name="Zdobnov E.M."/>
            <person name="Wyder S."/>
            <person name="Kriventseva E.V."/>
            <person name="Kadowaki T."/>
            <person name="Bork P."/>
            <person name="Aranda M."/>
            <person name="Bao R."/>
            <person name="Beermann A."/>
            <person name="Berns N."/>
            <person name="Bolognesi R."/>
            <person name="Bonneton F."/>
            <person name="Bopp D."/>
            <person name="Brown S.J."/>
            <person name="Bucher G."/>
            <person name="Butts T."/>
            <person name="Chaumot A."/>
            <person name="Denell R.E."/>
            <person name="Ferrier D.E."/>
            <person name="Friedrich M."/>
            <person name="Gordon C.M."/>
            <person name="Jindra M."/>
            <person name="Klingler M."/>
            <person name="Lan Q."/>
            <person name="Lattorff H.M."/>
            <person name="Laudet V."/>
            <person name="von Levetsow C."/>
            <person name="Liu Z."/>
            <person name="Lutz R."/>
            <person name="Lynch J.A."/>
            <person name="da Fonseca R.N."/>
            <person name="Posnien N."/>
            <person name="Reuter R."/>
            <person name="Roth S."/>
            <person name="Savard J."/>
            <person name="Schinko J.B."/>
            <person name="Schmitt C."/>
            <person name="Schoppmeier M."/>
            <person name="Schroder R."/>
            <person name="Shippy T.D."/>
            <person name="Simonnet F."/>
            <person name="Marques-Souza H."/>
            <person name="Tautz D."/>
            <person name="Tomoyasu Y."/>
            <person name="Trauner J."/>
            <person name="Van der Zee M."/>
            <person name="Vervoort M."/>
            <person name="Wittkopp N."/>
            <person name="Wimmer E.A."/>
            <person name="Yang X."/>
            <person name="Jones A.K."/>
            <person name="Sattelle D.B."/>
            <person name="Ebert P.R."/>
            <person name="Nelson D."/>
            <person name="Scott J.G."/>
            <person name="Beeman R.W."/>
            <person name="Muthukrishnan S."/>
            <person name="Kramer K.J."/>
            <person name="Arakane Y."/>
            <person name="Beeman R.W."/>
            <person name="Zhu Q."/>
            <person name="Hogenkamp D."/>
            <person name="Dixit R."/>
            <person name="Oppert B."/>
            <person name="Jiang H."/>
            <person name="Zou Z."/>
            <person name="Marshall J."/>
            <person name="Elpidina E."/>
            <person name="Vinokurov K."/>
            <person name="Oppert C."/>
            <person name="Zou Z."/>
            <person name="Evans J."/>
            <person name="Lu Z."/>
            <person name="Zhao P."/>
            <person name="Sumathipala N."/>
            <person name="Altincicek B."/>
            <person name="Vilcinskas A."/>
            <person name="Williams M."/>
            <person name="Hultmark D."/>
            <person name="Hetru C."/>
            <person name="Jiang H."/>
            <person name="Grimmelikhuijzen C.J."/>
            <person name="Hauser F."/>
            <person name="Cazzamali G."/>
            <person name="Williamson M."/>
            <person name="Park Y."/>
            <person name="Li B."/>
            <person name="Tanaka Y."/>
            <person name="Predel R."/>
            <person name="Neupert S."/>
            <person name="Schachtner J."/>
            <person name="Verleyen P."/>
            <person name="Raible F."/>
            <person name="Bork P."/>
            <person name="Friedrich M."/>
            <person name="Walden K.K."/>
            <person name="Robertson H.M."/>
            <person name="Angeli S."/>
            <person name="Foret S."/>
            <person name="Bucher G."/>
            <person name="Schuetz S."/>
            <person name="Maleszka R."/>
            <person name="Wimmer E.A."/>
            <person name="Beeman R.W."/>
            <person name="Lorenzen M."/>
            <person name="Tomoyasu Y."/>
            <person name="Miller S.C."/>
            <person name="Grossmann D."/>
            <person name="Bucher G."/>
        </authorList>
    </citation>
    <scope>NUCLEOTIDE SEQUENCE [LARGE SCALE GENOMIC DNA]</scope>
    <source>
        <strain evidence="1 2">Georgia GA2</strain>
    </source>
</reference>
<sequence length="34" mass="3965">MGTTQLFLYNKKQNPGVSKRFYCANRAVFLPKSR</sequence>
<dbReference type="AlphaFoldDB" id="A0A139WE69"/>
<dbReference type="EMBL" id="KQ971357">
    <property type="protein sequence ID" value="KYB26131.1"/>
    <property type="molecule type" value="Genomic_DNA"/>
</dbReference>
<dbReference type="InParanoid" id="A0A139WE69"/>
<evidence type="ECO:0000313" key="1">
    <source>
        <dbReference type="EMBL" id="KYB26131.1"/>
    </source>
</evidence>
<reference evidence="1 2" key="2">
    <citation type="journal article" date="2010" name="Nucleic Acids Res.">
        <title>BeetleBase in 2010: revisions to provide comprehensive genomic information for Tribolium castaneum.</title>
        <authorList>
            <person name="Kim H.S."/>
            <person name="Murphy T."/>
            <person name="Xia J."/>
            <person name="Caragea D."/>
            <person name="Park Y."/>
            <person name="Beeman R.W."/>
            <person name="Lorenzen M.D."/>
            <person name="Butcher S."/>
            <person name="Manak J.R."/>
            <person name="Brown S.J."/>
        </authorList>
    </citation>
    <scope>GENOME REANNOTATION</scope>
    <source>
        <strain evidence="1 2">Georgia GA2</strain>
    </source>
</reference>
<proteinExistence type="predicted"/>
<accession>A0A139WE69</accession>
<gene>
    <name evidence="1" type="primary">AUGUSTUS-3.0.2_31273</name>
    <name evidence="1" type="ORF">TcasGA2_TC031273</name>
</gene>
<dbReference type="Proteomes" id="UP000007266">
    <property type="component" value="Linkage group 8"/>
</dbReference>
<keyword evidence="2" id="KW-1185">Reference proteome</keyword>